<name>A0A0P1AQF9_PLAHL</name>
<keyword evidence="2" id="KW-1185">Reference proteome</keyword>
<dbReference type="Proteomes" id="UP000054928">
    <property type="component" value="Unassembled WGS sequence"/>
</dbReference>
<sequence>MERVEINRSESNAVKSDDLVKQCTRADSHSKPPLNCISVTGKWKKLFREAFPKTRNNFFDEVVRWVLYLNKHGLYDVSKALALLISV</sequence>
<evidence type="ECO:0000313" key="2">
    <source>
        <dbReference type="Proteomes" id="UP000054928"/>
    </source>
</evidence>
<dbReference type="RefSeq" id="XP_024580094.1">
    <property type="nucleotide sequence ID" value="XM_024729748.1"/>
</dbReference>
<proteinExistence type="predicted"/>
<organism evidence="1 2">
    <name type="scientific">Plasmopara halstedii</name>
    <name type="common">Downy mildew of sunflower</name>
    <dbReference type="NCBI Taxonomy" id="4781"/>
    <lineage>
        <taxon>Eukaryota</taxon>
        <taxon>Sar</taxon>
        <taxon>Stramenopiles</taxon>
        <taxon>Oomycota</taxon>
        <taxon>Peronosporomycetes</taxon>
        <taxon>Peronosporales</taxon>
        <taxon>Peronosporaceae</taxon>
        <taxon>Plasmopara</taxon>
    </lineage>
</organism>
<evidence type="ECO:0000313" key="1">
    <source>
        <dbReference type="EMBL" id="CEG43725.1"/>
    </source>
</evidence>
<dbReference type="AlphaFoldDB" id="A0A0P1AQF9"/>
<accession>A0A0P1AQF9</accession>
<reference evidence="2" key="1">
    <citation type="submission" date="2014-09" db="EMBL/GenBank/DDBJ databases">
        <authorList>
            <person name="Sharma Rahul"/>
            <person name="Thines Marco"/>
        </authorList>
    </citation>
    <scope>NUCLEOTIDE SEQUENCE [LARGE SCALE GENOMIC DNA]</scope>
</reference>
<dbReference type="EMBL" id="CCYD01000810">
    <property type="protein sequence ID" value="CEG43725.1"/>
    <property type="molecule type" value="Genomic_DNA"/>
</dbReference>
<dbReference type="GeneID" id="36409074"/>
<protein>
    <submittedName>
        <fullName evidence="1">Uncharacterized protein</fullName>
    </submittedName>
</protein>